<dbReference type="PROSITE" id="PS00139">
    <property type="entry name" value="THIOL_PROTEASE_CYS"/>
    <property type="match status" value="1"/>
</dbReference>
<protein>
    <recommendedName>
        <fullName evidence="3">Peptidase C1A papain C-terminal domain-containing protein</fullName>
    </recommendedName>
</protein>
<dbReference type="InterPro" id="IPR013128">
    <property type="entry name" value="Peptidase_C1A"/>
</dbReference>
<feature type="transmembrane region" description="Helical" evidence="2">
    <location>
        <begin position="401"/>
        <end position="421"/>
    </location>
</feature>
<dbReference type="Gene3D" id="3.90.70.10">
    <property type="entry name" value="Cysteine proteinases"/>
    <property type="match status" value="1"/>
</dbReference>
<name>A0A6C0LWX3_9ZZZZ</name>
<dbReference type="GO" id="GO:0006508">
    <property type="term" value="P:proteolysis"/>
    <property type="evidence" value="ECO:0007669"/>
    <property type="project" value="InterPro"/>
</dbReference>
<dbReference type="InterPro" id="IPR000668">
    <property type="entry name" value="Peptidase_C1A_C"/>
</dbReference>
<dbReference type="InterPro" id="IPR000169">
    <property type="entry name" value="Pept_cys_AS"/>
</dbReference>
<evidence type="ECO:0000313" key="4">
    <source>
        <dbReference type="EMBL" id="QHU34535.1"/>
    </source>
</evidence>
<evidence type="ECO:0000256" key="2">
    <source>
        <dbReference type="SAM" id="Phobius"/>
    </source>
</evidence>
<feature type="domain" description="Peptidase C1A papain C-terminal" evidence="3">
    <location>
        <begin position="81"/>
        <end position="342"/>
    </location>
</feature>
<dbReference type="PROSITE" id="PS00639">
    <property type="entry name" value="THIOL_PROTEASE_HIS"/>
    <property type="match status" value="1"/>
</dbReference>
<evidence type="ECO:0000256" key="1">
    <source>
        <dbReference type="ARBA" id="ARBA00008455"/>
    </source>
</evidence>
<keyword evidence="2" id="KW-0812">Transmembrane</keyword>
<dbReference type="SMART" id="SM00645">
    <property type="entry name" value="Pept_C1"/>
    <property type="match status" value="1"/>
</dbReference>
<dbReference type="InterPro" id="IPR038765">
    <property type="entry name" value="Papain-like_cys_pep_sf"/>
</dbReference>
<dbReference type="SUPFAM" id="SSF54001">
    <property type="entry name" value="Cysteine proteinases"/>
    <property type="match status" value="1"/>
</dbReference>
<dbReference type="Pfam" id="PF00112">
    <property type="entry name" value="Peptidase_C1"/>
    <property type="match status" value="1"/>
</dbReference>
<dbReference type="GO" id="GO:0008234">
    <property type="term" value="F:cysteine-type peptidase activity"/>
    <property type="evidence" value="ECO:0007669"/>
    <property type="project" value="InterPro"/>
</dbReference>
<dbReference type="AlphaFoldDB" id="A0A6C0LWX3"/>
<dbReference type="EMBL" id="MN740573">
    <property type="protein sequence ID" value="QHU34535.1"/>
    <property type="molecule type" value="Genomic_DNA"/>
</dbReference>
<keyword evidence="2" id="KW-1133">Transmembrane helix</keyword>
<organism evidence="4">
    <name type="scientific">viral metagenome</name>
    <dbReference type="NCBI Taxonomy" id="1070528"/>
    <lineage>
        <taxon>unclassified sequences</taxon>
        <taxon>metagenomes</taxon>
        <taxon>organismal metagenomes</taxon>
    </lineage>
</organism>
<accession>A0A6C0LWX3</accession>
<sequence length="422" mass="45982">MELDSCNNLHKSICEEQDTIQPCCSKTQQTFICKSSQPSYSDTNYNQIQLPPSRAGISSLFSSLPTESQSLALSAISNIELPKNFTWRPNGDNNIISTVKNQKECGDCWAVSSTTALSDRFAIKYKIKNPELSYLYTVACIGPDSGIPSKCQCSNGGNLQSAMCGFANKGARLDKCYPSLINLSSMSPQCPTTSCCKTDYSFKIDKESAHLITTAKNPTDIVSISSIPDPQKEIDTWNMVKRDIYNNGPIPTTILEWDTAESKGSLQYFWQTRDNITSIYDPKTSITSGVPSGHALVIVGWGEENGVKYWDIRNSWGNSGPGGGYFKYKMIHNDPSCLVIPRLLNGNTLVGGSWKFIPADLPPGYISEKAFGGPNSGGNGPGGGNGPVTGDKNDLDKVKNFIQTHMILITIILVIIIVIIVI</sequence>
<evidence type="ECO:0000259" key="3">
    <source>
        <dbReference type="SMART" id="SM00645"/>
    </source>
</evidence>
<keyword evidence="2" id="KW-0472">Membrane</keyword>
<dbReference type="PRINTS" id="PR00705">
    <property type="entry name" value="PAPAIN"/>
</dbReference>
<comment type="similarity">
    <text evidence="1">Belongs to the peptidase C1 family.</text>
</comment>
<reference evidence="4" key="1">
    <citation type="journal article" date="2020" name="Nature">
        <title>Giant virus diversity and host interactions through global metagenomics.</title>
        <authorList>
            <person name="Schulz F."/>
            <person name="Roux S."/>
            <person name="Paez-Espino D."/>
            <person name="Jungbluth S."/>
            <person name="Walsh D.A."/>
            <person name="Denef V.J."/>
            <person name="McMahon K.D."/>
            <person name="Konstantinidis K.T."/>
            <person name="Eloe-Fadrosh E.A."/>
            <person name="Kyrpides N.C."/>
            <person name="Woyke T."/>
        </authorList>
    </citation>
    <scope>NUCLEOTIDE SEQUENCE</scope>
    <source>
        <strain evidence="4">GVMAG-S-1016713-169</strain>
    </source>
</reference>
<dbReference type="PANTHER" id="PTHR12411">
    <property type="entry name" value="CYSTEINE PROTEASE FAMILY C1-RELATED"/>
    <property type="match status" value="1"/>
</dbReference>
<proteinExistence type="inferred from homology"/>
<dbReference type="InterPro" id="IPR025660">
    <property type="entry name" value="Pept_his_AS"/>
</dbReference>